<evidence type="ECO:0000256" key="4">
    <source>
        <dbReference type="PROSITE-ProRule" id="PRU00335"/>
    </source>
</evidence>
<reference evidence="8" key="1">
    <citation type="journal article" date="2019" name="Int. J. Syst. Evol. Microbiol.">
        <title>The Global Catalogue of Microorganisms (GCM) 10K type strain sequencing project: providing services to taxonomists for standard genome sequencing and annotation.</title>
        <authorList>
            <consortium name="The Broad Institute Genomics Platform"/>
            <consortium name="The Broad Institute Genome Sequencing Center for Infectious Disease"/>
            <person name="Wu L."/>
            <person name="Ma J."/>
        </authorList>
    </citation>
    <scope>NUCLEOTIDE SEQUENCE [LARGE SCALE GENOMIC DNA]</scope>
    <source>
        <strain evidence="8">JCM 18409</strain>
    </source>
</reference>
<dbReference type="Pfam" id="PF00440">
    <property type="entry name" value="TetR_N"/>
    <property type="match status" value="1"/>
</dbReference>
<accession>A0ABP9IBT6</accession>
<dbReference type="PANTHER" id="PTHR47506">
    <property type="entry name" value="TRANSCRIPTIONAL REGULATORY PROTEIN"/>
    <property type="match status" value="1"/>
</dbReference>
<name>A0ABP9IBT6_9ACTN</name>
<keyword evidence="8" id="KW-1185">Reference proteome</keyword>
<keyword evidence="2 4" id="KW-0238">DNA-binding</keyword>
<dbReference type="Pfam" id="PF16925">
    <property type="entry name" value="TetR_C_13"/>
    <property type="match status" value="1"/>
</dbReference>
<keyword evidence="3" id="KW-0804">Transcription</keyword>
<evidence type="ECO:0000313" key="7">
    <source>
        <dbReference type="EMBL" id="GAA4994247.1"/>
    </source>
</evidence>
<gene>
    <name evidence="7" type="ORF">GCM10023335_02660</name>
</gene>
<dbReference type="SUPFAM" id="SSF46689">
    <property type="entry name" value="Homeodomain-like"/>
    <property type="match status" value="1"/>
</dbReference>
<evidence type="ECO:0000256" key="2">
    <source>
        <dbReference type="ARBA" id="ARBA00023125"/>
    </source>
</evidence>
<protein>
    <submittedName>
        <fullName evidence="7">TetR/AcrR family transcriptional regulator</fullName>
    </submittedName>
</protein>
<feature type="region of interest" description="Disordered" evidence="5">
    <location>
        <begin position="199"/>
        <end position="233"/>
    </location>
</feature>
<evidence type="ECO:0000259" key="6">
    <source>
        <dbReference type="PROSITE" id="PS50977"/>
    </source>
</evidence>
<dbReference type="InterPro" id="IPR009057">
    <property type="entry name" value="Homeodomain-like_sf"/>
</dbReference>
<dbReference type="Gene3D" id="1.10.357.10">
    <property type="entry name" value="Tetracycline Repressor, domain 2"/>
    <property type="match status" value="1"/>
</dbReference>
<keyword evidence="1" id="KW-0805">Transcription regulation</keyword>
<feature type="domain" description="HTH tetR-type" evidence="6">
    <location>
        <begin position="10"/>
        <end position="70"/>
    </location>
</feature>
<dbReference type="InterPro" id="IPR036271">
    <property type="entry name" value="Tet_transcr_reg_TetR-rel_C_sf"/>
</dbReference>
<organism evidence="7 8">
    <name type="scientific">Streptomyces siamensis</name>
    <dbReference type="NCBI Taxonomy" id="1274986"/>
    <lineage>
        <taxon>Bacteria</taxon>
        <taxon>Bacillati</taxon>
        <taxon>Actinomycetota</taxon>
        <taxon>Actinomycetes</taxon>
        <taxon>Kitasatosporales</taxon>
        <taxon>Streptomycetaceae</taxon>
        <taxon>Streptomyces</taxon>
    </lineage>
</organism>
<dbReference type="Proteomes" id="UP001501759">
    <property type="component" value="Unassembled WGS sequence"/>
</dbReference>
<feature type="DNA-binding region" description="H-T-H motif" evidence="4">
    <location>
        <begin position="33"/>
        <end position="52"/>
    </location>
</feature>
<dbReference type="RefSeq" id="WP_345639914.1">
    <property type="nucleotide sequence ID" value="NZ_BAABKB010000001.1"/>
</dbReference>
<evidence type="ECO:0000313" key="8">
    <source>
        <dbReference type="Proteomes" id="UP001501759"/>
    </source>
</evidence>
<proteinExistence type="predicted"/>
<dbReference type="SUPFAM" id="SSF48498">
    <property type="entry name" value="Tetracyclin repressor-like, C-terminal domain"/>
    <property type="match status" value="1"/>
</dbReference>
<dbReference type="EMBL" id="BAABKB010000001">
    <property type="protein sequence ID" value="GAA4994247.1"/>
    <property type="molecule type" value="Genomic_DNA"/>
</dbReference>
<comment type="caution">
    <text evidence="7">The sequence shown here is derived from an EMBL/GenBank/DDBJ whole genome shotgun (WGS) entry which is preliminary data.</text>
</comment>
<evidence type="ECO:0000256" key="3">
    <source>
        <dbReference type="ARBA" id="ARBA00023163"/>
    </source>
</evidence>
<dbReference type="PROSITE" id="PS50977">
    <property type="entry name" value="HTH_TETR_2"/>
    <property type="match status" value="1"/>
</dbReference>
<evidence type="ECO:0000256" key="1">
    <source>
        <dbReference type="ARBA" id="ARBA00023015"/>
    </source>
</evidence>
<dbReference type="InterPro" id="IPR001647">
    <property type="entry name" value="HTH_TetR"/>
</dbReference>
<dbReference type="InterPro" id="IPR011075">
    <property type="entry name" value="TetR_C"/>
</dbReference>
<dbReference type="PANTHER" id="PTHR47506:SF1">
    <property type="entry name" value="HTH-TYPE TRANSCRIPTIONAL REGULATOR YJDC"/>
    <property type="match status" value="1"/>
</dbReference>
<evidence type="ECO:0000256" key="5">
    <source>
        <dbReference type="SAM" id="MobiDB-lite"/>
    </source>
</evidence>
<sequence length="233" mass="25179">MSDAPTAKGRATRARIVEGAAEVLREQGVAVTTLDDIRSRTGTSKSQLFHYFPDGKSELLLAVARFEADRVLEDQQPYLGCLDSWQAWGRWRDVVVERYERQGDSCPLGALFLQVGRSSPGARAIVTELMRQWQRELAHGMRALQANGLVSTALDVDRTAAALLAGIQGGVTIMMSTGDPTHLKAALDTGIEHLRASGAEAGAERTAPLEGSVGQDGSPPWNGTGERRRRRSG</sequence>